<evidence type="ECO:0000256" key="10">
    <source>
        <dbReference type="ARBA" id="ARBA00023136"/>
    </source>
</evidence>
<feature type="compositionally biased region" description="Basic and acidic residues" evidence="11">
    <location>
        <begin position="64"/>
        <end position="102"/>
    </location>
</feature>
<dbReference type="PANTHER" id="PTHR45436:SF5">
    <property type="entry name" value="SENSOR HISTIDINE KINASE TRCS"/>
    <property type="match status" value="1"/>
</dbReference>
<feature type="transmembrane region" description="Helical" evidence="12">
    <location>
        <begin position="207"/>
        <end position="226"/>
    </location>
</feature>
<evidence type="ECO:0000256" key="12">
    <source>
        <dbReference type="SAM" id="Phobius"/>
    </source>
</evidence>
<dbReference type="SUPFAM" id="SSF47384">
    <property type="entry name" value="Homodimeric domain of signal transducing histidine kinase"/>
    <property type="match status" value="1"/>
</dbReference>
<name>A0ABW5DYC7_9BACT</name>
<dbReference type="EMBL" id="JBHUJC010000003">
    <property type="protein sequence ID" value="MFD2275326.1"/>
    <property type="molecule type" value="Genomic_DNA"/>
</dbReference>
<evidence type="ECO:0000256" key="11">
    <source>
        <dbReference type="SAM" id="MobiDB-lite"/>
    </source>
</evidence>
<dbReference type="Pfam" id="PF00672">
    <property type="entry name" value="HAMP"/>
    <property type="match status" value="1"/>
</dbReference>
<feature type="domain" description="HAMP" evidence="14">
    <location>
        <begin position="227"/>
        <end position="280"/>
    </location>
</feature>
<dbReference type="PANTHER" id="PTHR45436">
    <property type="entry name" value="SENSOR HISTIDINE KINASE YKOH"/>
    <property type="match status" value="1"/>
</dbReference>
<dbReference type="CDD" id="cd00075">
    <property type="entry name" value="HATPase"/>
    <property type="match status" value="1"/>
</dbReference>
<evidence type="ECO:0000256" key="6">
    <source>
        <dbReference type="ARBA" id="ARBA00022692"/>
    </source>
</evidence>
<dbReference type="EC" id="2.7.13.3" evidence="3"/>
<dbReference type="RefSeq" id="WP_377095083.1">
    <property type="nucleotide sequence ID" value="NZ_JBHSJM010000001.1"/>
</dbReference>
<dbReference type="PROSITE" id="PS50885">
    <property type="entry name" value="HAMP"/>
    <property type="match status" value="1"/>
</dbReference>
<evidence type="ECO:0000256" key="4">
    <source>
        <dbReference type="ARBA" id="ARBA00022553"/>
    </source>
</evidence>
<dbReference type="Gene3D" id="3.30.565.10">
    <property type="entry name" value="Histidine kinase-like ATPase, C-terminal domain"/>
    <property type="match status" value="1"/>
</dbReference>
<dbReference type="PRINTS" id="PR00344">
    <property type="entry name" value="BCTRLSENSOR"/>
</dbReference>
<dbReference type="Gene3D" id="1.10.287.130">
    <property type="match status" value="1"/>
</dbReference>
<keyword evidence="5" id="KW-0808">Transferase</keyword>
<accession>A0ABW5DYC7</accession>
<evidence type="ECO:0000259" key="14">
    <source>
        <dbReference type="PROSITE" id="PS50885"/>
    </source>
</evidence>
<evidence type="ECO:0000256" key="3">
    <source>
        <dbReference type="ARBA" id="ARBA00012438"/>
    </source>
</evidence>
<dbReference type="SUPFAM" id="SSF158472">
    <property type="entry name" value="HAMP domain-like"/>
    <property type="match status" value="1"/>
</dbReference>
<dbReference type="SMART" id="SM00388">
    <property type="entry name" value="HisKA"/>
    <property type="match status" value="1"/>
</dbReference>
<evidence type="ECO:0000313" key="15">
    <source>
        <dbReference type="EMBL" id="MFD2275326.1"/>
    </source>
</evidence>
<evidence type="ECO:0000256" key="2">
    <source>
        <dbReference type="ARBA" id="ARBA00004370"/>
    </source>
</evidence>
<dbReference type="CDD" id="cd06225">
    <property type="entry name" value="HAMP"/>
    <property type="match status" value="1"/>
</dbReference>
<keyword evidence="10 12" id="KW-0472">Membrane</keyword>
<dbReference type="InterPro" id="IPR003594">
    <property type="entry name" value="HATPase_dom"/>
</dbReference>
<comment type="caution">
    <text evidence="15">The sequence shown here is derived from an EMBL/GenBank/DDBJ whole genome shotgun (WGS) entry which is preliminary data.</text>
</comment>
<evidence type="ECO:0000256" key="9">
    <source>
        <dbReference type="ARBA" id="ARBA00023012"/>
    </source>
</evidence>
<evidence type="ECO:0000259" key="13">
    <source>
        <dbReference type="PROSITE" id="PS50109"/>
    </source>
</evidence>
<dbReference type="CDD" id="cd00082">
    <property type="entry name" value="HisKA"/>
    <property type="match status" value="1"/>
</dbReference>
<dbReference type="SMART" id="SM00304">
    <property type="entry name" value="HAMP"/>
    <property type="match status" value="1"/>
</dbReference>
<dbReference type="Gene3D" id="6.10.340.10">
    <property type="match status" value="1"/>
</dbReference>
<keyword evidence="16" id="KW-1185">Reference proteome</keyword>
<gene>
    <name evidence="15" type="ORF">ACFSQZ_02490</name>
</gene>
<dbReference type="InterPro" id="IPR036890">
    <property type="entry name" value="HATPase_C_sf"/>
</dbReference>
<organism evidence="15 16">
    <name type="scientific">Rubritalea spongiae</name>
    <dbReference type="NCBI Taxonomy" id="430797"/>
    <lineage>
        <taxon>Bacteria</taxon>
        <taxon>Pseudomonadati</taxon>
        <taxon>Verrucomicrobiota</taxon>
        <taxon>Verrucomicrobiia</taxon>
        <taxon>Verrucomicrobiales</taxon>
        <taxon>Rubritaleaceae</taxon>
        <taxon>Rubritalea</taxon>
    </lineage>
</organism>
<evidence type="ECO:0000313" key="16">
    <source>
        <dbReference type="Proteomes" id="UP001597297"/>
    </source>
</evidence>
<keyword evidence="7 15" id="KW-0418">Kinase</keyword>
<dbReference type="InterPro" id="IPR050428">
    <property type="entry name" value="TCS_sensor_his_kinase"/>
</dbReference>
<dbReference type="InterPro" id="IPR003660">
    <property type="entry name" value="HAMP_dom"/>
</dbReference>
<evidence type="ECO:0000256" key="8">
    <source>
        <dbReference type="ARBA" id="ARBA00022989"/>
    </source>
</evidence>
<dbReference type="InterPro" id="IPR003661">
    <property type="entry name" value="HisK_dim/P_dom"/>
</dbReference>
<dbReference type="SMART" id="SM00387">
    <property type="entry name" value="HATPase_c"/>
    <property type="match status" value="1"/>
</dbReference>
<dbReference type="PROSITE" id="PS50109">
    <property type="entry name" value="HIS_KIN"/>
    <property type="match status" value="1"/>
</dbReference>
<comment type="catalytic activity">
    <reaction evidence="1">
        <text>ATP + protein L-histidine = ADP + protein N-phospho-L-histidine.</text>
        <dbReference type="EC" id="2.7.13.3"/>
    </reaction>
</comment>
<feature type="region of interest" description="Disordered" evidence="11">
    <location>
        <begin position="39"/>
        <end position="115"/>
    </location>
</feature>
<keyword evidence="4" id="KW-0597">Phosphoprotein</keyword>
<dbReference type="Proteomes" id="UP001597297">
    <property type="component" value="Unassembled WGS sequence"/>
</dbReference>
<evidence type="ECO:0000256" key="1">
    <source>
        <dbReference type="ARBA" id="ARBA00000085"/>
    </source>
</evidence>
<dbReference type="GO" id="GO:0016301">
    <property type="term" value="F:kinase activity"/>
    <property type="evidence" value="ECO:0007669"/>
    <property type="project" value="UniProtKB-KW"/>
</dbReference>
<dbReference type="SUPFAM" id="SSF55874">
    <property type="entry name" value="ATPase domain of HSP90 chaperone/DNA topoisomerase II/histidine kinase"/>
    <property type="match status" value="1"/>
</dbReference>
<sequence length="504" mass="55942">MLTSFYFYEREVKVQLLDKDLWNPVHALLPAFVMVPHQQEGGGDEGMRQMSMRGERPPQIGGPSRDRGMRPPPRHSEGRGDFGWRPGRLESEPRRGSREGEGVQRATGSEPRVQRVRHERPIAVVENQGYYVLAWESEDELYRSENAPEGLEIPTILNKNETLEIGVQARWNGANREVIQPTPRGGVLVGVSGDRIAADLSSFRAKLIGIGSAIIFVGFAGGWWIARRAMLPLRSMAQTAVQISEGDLSRRIDLDRVENELGDLGKVLNDSFEKIEASVLQQIRFTGDASHEMRTPLAVILAKTELALMRERSPEKYRETIQVCHESAEHMQSLIESLLELAKVDSGEFSVEPSSGSLAILVEDVVTLLEPLAQKRDIRMSAKLEPVDIMIDVQRMKQVLINLLSNAIKYNRNGGKIDVSMKQGIDWIELVVKDTGPGISEEALPHIFDRFYKVDDVRASEGGSTGLGLSISKAIVEAHGGVISVESELNVGTAFTIRLLKNIA</sequence>
<dbReference type="Pfam" id="PF00512">
    <property type="entry name" value="HisKA"/>
    <property type="match status" value="1"/>
</dbReference>
<evidence type="ECO:0000256" key="5">
    <source>
        <dbReference type="ARBA" id="ARBA00022679"/>
    </source>
</evidence>
<keyword evidence="6 12" id="KW-0812">Transmembrane</keyword>
<proteinExistence type="predicted"/>
<comment type="subcellular location">
    <subcellularLocation>
        <location evidence="2">Membrane</location>
    </subcellularLocation>
</comment>
<feature type="domain" description="Histidine kinase" evidence="13">
    <location>
        <begin position="288"/>
        <end position="503"/>
    </location>
</feature>
<dbReference type="InterPro" id="IPR005467">
    <property type="entry name" value="His_kinase_dom"/>
</dbReference>
<keyword evidence="9" id="KW-0902">Two-component regulatory system</keyword>
<dbReference type="InterPro" id="IPR036097">
    <property type="entry name" value="HisK_dim/P_sf"/>
</dbReference>
<keyword evidence="8 12" id="KW-1133">Transmembrane helix</keyword>
<evidence type="ECO:0000256" key="7">
    <source>
        <dbReference type="ARBA" id="ARBA00022777"/>
    </source>
</evidence>
<reference evidence="16" key="1">
    <citation type="journal article" date="2019" name="Int. J. Syst. Evol. Microbiol.">
        <title>The Global Catalogue of Microorganisms (GCM) 10K type strain sequencing project: providing services to taxonomists for standard genome sequencing and annotation.</title>
        <authorList>
            <consortium name="The Broad Institute Genomics Platform"/>
            <consortium name="The Broad Institute Genome Sequencing Center for Infectious Disease"/>
            <person name="Wu L."/>
            <person name="Ma J."/>
        </authorList>
    </citation>
    <scope>NUCLEOTIDE SEQUENCE [LARGE SCALE GENOMIC DNA]</scope>
    <source>
        <strain evidence="16">JCM 16545</strain>
    </source>
</reference>
<dbReference type="InterPro" id="IPR004358">
    <property type="entry name" value="Sig_transdc_His_kin-like_C"/>
</dbReference>
<dbReference type="Pfam" id="PF02518">
    <property type="entry name" value="HATPase_c"/>
    <property type="match status" value="1"/>
</dbReference>
<protein>
    <recommendedName>
        <fullName evidence="3">histidine kinase</fullName>
        <ecNumber evidence="3">2.7.13.3</ecNumber>
    </recommendedName>
</protein>